<keyword evidence="4" id="KW-0175">Coiled coil</keyword>
<dbReference type="RefSeq" id="WP_050739019.1">
    <property type="nucleotide sequence ID" value="NZ_LGYO01000008.1"/>
</dbReference>
<organism evidence="6 7">
    <name type="scientific">Acetobacterium bakii</name>
    <dbReference type="NCBI Taxonomy" id="52689"/>
    <lineage>
        <taxon>Bacteria</taxon>
        <taxon>Bacillati</taxon>
        <taxon>Bacillota</taxon>
        <taxon>Clostridia</taxon>
        <taxon>Eubacteriales</taxon>
        <taxon>Eubacteriaceae</taxon>
        <taxon>Acetobacterium</taxon>
    </lineage>
</organism>
<feature type="coiled-coil region" evidence="4">
    <location>
        <begin position="71"/>
        <end position="98"/>
    </location>
</feature>
<gene>
    <name evidence="3" type="primary">hpf</name>
    <name evidence="6" type="ORF">AKG39_03735</name>
</gene>
<dbReference type="InterPro" id="IPR003489">
    <property type="entry name" value="RHF/RaiA"/>
</dbReference>
<dbReference type="AlphaFoldDB" id="A0A0L6U4Z7"/>
<dbReference type="SUPFAM" id="SSF69754">
    <property type="entry name" value="Ribosome binding protein Y (YfiA homologue)"/>
    <property type="match status" value="1"/>
</dbReference>
<dbReference type="PATRIC" id="fig|52689.4.peg.3790"/>
<dbReference type="HAMAP" id="MF_00839">
    <property type="entry name" value="HPF"/>
    <property type="match status" value="1"/>
</dbReference>
<dbReference type="GO" id="GO:0022627">
    <property type="term" value="C:cytosolic small ribosomal subunit"/>
    <property type="evidence" value="ECO:0007669"/>
    <property type="project" value="TreeGrafter"/>
</dbReference>
<dbReference type="Gene3D" id="3.30.505.50">
    <property type="entry name" value="Sigma 54 modulation/S30EA ribosomal protein, C-terminal domain"/>
    <property type="match status" value="1"/>
</dbReference>
<reference evidence="7" key="1">
    <citation type="submission" date="2015-07" db="EMBL/GenBank/DDBJ databases">
        <title>Draft genome sequence of Acetobacterium bakii DSM 8293, a potential psychrophilic chemical producer through syngas fermentation.</title>
        <authorList>
            <person name="Song Y."/>
            <person name="Hwang S."/>
            <person name="Cho B.-K."/>
        </authorList>
    </citation>
    <scope>NUCLEOTIDE SEQUENCE [LARGE SCALE GENOMIC DNA]</scope>
    <source>
        <strain evidence="7">DSM 8239</strain>
    </source>
</reference>
<keyword evidence="2 3" id="KW-0810">Translation regulation</keyword>
<dbReference type="Pfam" id="PF16321">
    <property type="entry name" value="Ribosom_S30AE_C"/>
    <property type="match status" value="1"/>
</dbReference>
<dbReference type="InterPro" id="IPR032528">
    <property type="entry name" value="Ribosom_S30AE_C"/>
</dbReference>
<evidence type="ECO:0000256" key="2">
    <source>
        <dbReference type="ARBA" id="ARBA00022845"/>
    </source>
</evidence>
<evidence type="ECO:0000313" key="6">
    <source>
        <dbReference type="EMBL" id="KNZ42845.1"/>
    </source>
</evidence>
<name>A0A0L6U4Z7_9FIRM</name>
<keyword evidence="1 3" id="KW-0963">Cytoplasm</keyword>
<dbReference type="GO" id="GO:0043024">
    <property type="term" value="F:ribosomal small subunit binding"/>
    <property type="evidence" value="ECO:0007669"/>
    <property type="project" value="TreeGrafter"/>
</dbReference>
<accession>A0A0L6U4Z7</accession>
<protein>
    <recommendedName>
        <fullName evidence="3">Ribosome hibernation promoting factor</fullName>
        <shortName evidence="3">HPF</shortName>
    </recommendedName>
</protein>
<dbReference type="CDD" id="cd00552">
    <property type="entry name" value="RaiA"/>
    <property type="match status" value="1"/>
</dbReference>
<dbReference type="EMBL" id="LGYO01000008">
    <property type="protein sequence ID" value="KNZ42845.1"/>
    <property type="molecule type" value="Genomic_DNA"/>
</dbReference>
<proteinExistence type="inferred from homology"/>
<comment type="caution">
    <text evidence="6">The sequence shown here is derived from an EMBL/GenBank/DDBJ whole genome shotgun (WGS) entry which is preliminary data.</text>
</comment>
<dbReference type="InterPro" id="IPR036567">
    <property type="entry name" value="RHF-like"/>
</dbReference>
<comment type="subunit">
    <text evidence="3">Interacts with 100S ribosomes.</text>
</comment>
<feature type="domain" description="Sigma 54 modulation/S30EA ribosomal protein C-terminal" evidence="5">
    <location>
        <begin position="118"/>
        <end position="172"/>
    </location>
</feature>
<comment type="subcellular location">
    <subcellularLocation>
        <location evidence="3">Cytoplasm</location>
    </subcellularLocation>
</comment>
<dbReference type="STRING" id="52689.AKG39_03735"/>
<keyword evidence="7" id="KW-1185">Reference proteome</keyword>
<evidence type="ECO:0000256" key="3">
    <source>
        <dbReference type="HAMAP-Rule" id="MF_00839"/>
    </source>
</evidence>
<dbReference type="PANTHER" id="PTHR33231:SF1">
    <property type="entry name" value="30S RIBOSOMAL PROTEIN"/>
    <property type="match status" value="1"/>
</dbReference>
<dbReference type="Gene3D" id="3.30.160.100">
    <property type="entry name" value="Ribosome hibernation promotion factor-like"/>
    <property type="match status" value="1"/>
</dbReference>
<dbReference type="Proteomes" id="UP000036873">
    <property type="component" value="Unassembled WGS sequence"/>
</dbReference>
<evidence type="ECO:0000259" key="5">
    <source>
        <dbReference type="Pfam" id="PF16321"/>
    </source>
</evidence>
<dbReference type="FunFam" id="3.30.505.50:FF:000001">
    <property type="entry name" value="Ribosome hibernation promoting factor"/>
    <property type="match status" value="1"/>
</dbReference>
<dbReference type="PANTHER" id="PTHR33231">
    <property type="entry name" value="30S RIBOSOMAL PROTEIN"/>
    <property type="match status" value="1"/>
</dbReference>
<evidence type="ECO:0000256" key="1">
    <source>
        <dbReference type="ARBA" id="ARBA00022490"/>
    </source>
</evidence>
<comment type="function">
    <text evidence="3">Required for dimerization of active 70S ribosomes into 100S ribosomes in stationary phase; 100S ribosomes are translationally inactive and sometimes present during exponential growth.</text>
</comment>
<dbReference type="GO" id="GO:0045900">
    <property type="term" value="P:negative regulation of translational elongation"/>
    <property type="evidence" value="ECO:0007669"/>
    <property type="project" value="TreeGrafter"/>
</dbReference>
<dbReference type="OrthoDB" id="9794975at2"/>
<dbReference type="InterPro" id="IPR050574">
    <property type="entry name" value="HPF/YfiA_ribosome-assoc"/>
</dbReference>
<dbReference type="NCBIfam" id="TIGR00741">
    <property type="entry name" value="yfiA"/>
    <property type="match status" value="1"/>
</dbReference>
<comment type="similarity">
    <text evidence="3">Belongs to the HPF/YfiA ribosome-associated protein family. Long HPF subfamily.</text>
</comment>
<sequence>MKFTIYGKNMHVSEGLKEALKKKFAKFDRYFGQETEIYATFSKEKNYQMLEVTIPVGKTILRAEEKSEDMVTSIEDVVNKLEGQLRKHKTKLQKRNLEEANKFNLEEIEAGDESDEFQPKVVRTKKFAVKPMNVDEATLQMELLGHDFFVFLNGDTDDVNVVYMRKDGNYGLIEPTF</sequence>
<evidence type="ECO:0000313" key="7">
    <source>
        <dbReference type="Proteomes" id="UP000036873"/>
    </source>
</evidence>
<dbReference type="Pfam" id="PF02482">
    <property type="entry name" value="Ribosomal_S30AE"/>
    <property type="match status" value="1"/>
</dbReference>
<evidence type="ECO:0000256" key="4">
    <source>
        <dbReference type="SAM" id="Coils"/>
    </source>
</evidence>
<dbReference type="InterPro" id="IPR034694">
    <property type="entry name" value="HPF_long/plastid"/>
</dbReference>
<dbReference type="InterPro" id="IPR038416">
    <property type="entry name" value="Ribosom_S30AE_C_sf"/>
</dbReference>